<dbReference type="InterPro" id="IPR023211">
    <property type="entry name" value="DNA_pol_palm_dom_sf"/>
</dbReference>
<keyword evidence="6" id="KW-0239">DNA-directed DNA polymerase</keyword>
<dbReference type="Gene3D" id="1.10.287.690">
    <property type="entry name" value="Helix hairpin bin"/>
    <property type="match status" value="1"/>
</dbReference>
<dbReference type="SUPFAM" id="SSF53098">
    <property type="entry name" value="Ribonuclease H-like"/>
    <property type="match status" value="1"/>
</dbReference>
<keyword evidence="4" id="KW-0548">Nucleotidyltransferase</keyword>
<dbReference type="InterPro" id="IPR012337">
    <property type="entry name" value="RNaseH-like_sf"/>
</dbReference>
<dbReference type="GO" id="GO:0006260">
    <property type="term" value="P:DNA replication"/>
    <property type="evidence" value="ECO:0007669"/>
    <property type="project" value="UniProtKB-KW"/>
</dbReference>
<evidence type="ECO:0000313" key="11">
    <source>
        <dbReference type="EMBL" id="KAJ8019010.1"/>
    </source>
</evidence>
<name>A0A9Q1BA10_HOLLE</name>
<dbReference type="InterPro" id="IPR043502">
    <property type="entry name" value="DNA/RNA_pol_sf"/>
</dbReference>
<comment type="catalytic activity">
    <reaction evidence="8">
        <text>DNA(n) + a 2'-deoxyribonucleoside 5'-triphosphate = DNA(n+1) + diphosphate</text>
        <dbReference type="Rhea" id="RHEA:22508"/>
        <dbReference type="Rhea" id="RHEA-COMP:17339"/>
        <dbReference type="Rhea" id="RHEA-COMP:17340"/>
        <dbReference type="ChEBI" id="CHEBI:33019"/>
        <dbReference type="ChEBI" id="CHEBI:61560"/>
        <dbReference type="ChEBI" id="CHEBI:173112"/>
        <dbReference type="EC" id="2.7.7.7"/>
    </reaction>
</comment>
<keyword evidence="5" id="KW-0235">DNA replication</keyword>
<accession>A0A9Q1BA10</accession>
<dbReference type="SUPFAM" id="SSF56672">
    <property type="entry name" value="DNA/RNA polymerases"/>
    <property type="match status" value="1"/>
</dbReference>
<comment type="similarity">
    <text evidence="1">Belongs to the DNA polymerase type-B family.</text>
</comment>
<evidence type="ECO:0000256" key="8">
    <source>
        <dbReference type="ARBA" id="ARBA00049244"/>
    </source>
</evidence>
<feature type="domain" description="DNA-directed DNA polymerase family B mitochondria/virus" evidence="10">
    <location>
        <begin position="1235"/>
        <end position="1326"/>
    </location>
</feature>
<organism evidence="11 12">
    <name type="scientific">Holothuria leucospilota</name>
    <name type="common">Black long sea cucumber</name>
    <name type="synonym">Mertensiothuria leucospilota</name>
    <dbReference type="NCBI Taxonomy" id="206669"/>
    <lineage>
        <taxon>Eukaryota</taxon>
        <taxon>Metazoa</taxon>
        <taxon>Echinodermata</taxon>
        <taxon>Eleutherozoa</taxon>
        <taxon>Echinozoa</taxon>
        <taxon>Holothuroidea</taxon>
        <taxon>Aspidochirotacea</taxon>
        <taxon>Aspidochirotida</taxon>
        <taxon>Holothuriidae</taxon>
        <taxon>Holothuria</taxon>
    </lineage>
</organism>
<dbReference type="GO" id="GO:0000166">
    <property type="term" value="F:nucleotide binding"/>
    <property type="evidence" value="ECO:0007669"/>
    <property type="project" value="InterPro"/>
</dbReference>
<dbReference type="EC" id="2.7.7.7" evidence="2"/>
<dbReference type="Proteomes" id="UP001152320">
    <property type="component" value="Unassembled WGS sequence"/>
</dbReference>
<dbReference type="Pfam" id="PF03175">
    <property type="entry name" value="DNA_pol_B_2"/>
    <property type="match status" value="3"/>
</dbReference>
<evidence type="ECO:0000259" key="10">
    <source>
        <dbReference type="Pfam" id="PF03175"/>
    </source>
</evidence>
<evidence type="ECO:0000256" key="3">
    <source>
        <dbReference type="ARBA" id="ARBA00022679"/>
    </source>
</evidence>
<dbReference type="InterPro" id="IPR004868">
    <property type="entry name" value="DNA-dir_DNA_pol_B_mt/vir"/>
</dbReference>
<dbReference type="Gene3D" id="3.30.420.10">
    <property type="entry name" value="Ribonuclease H-like superfamily/Ribonuclease H"/>
    <property type="match status" value="1"/>
</dbReference>
<dbReference type="Gene3D" id="3.90.1600.10">
    <property type="entry name" value="Palm domain of DNA polymerase"/>
    <property type="match status" value="1"/>
</dbReference>
<evidence type="ECO:0000256" key="6">
    <source>
        <dbReference type="ARBA" id="ARBA00022932"/>
    </source>
</evidence>
<feature type="domain" description="DNA-directed DNA polymerase family B mitochondria/virus" evidence="10">
    <location>
        <begin position="675"/>
        <end position="900"/>
    </location>
</feature>
<feature type="domain" description="DNA-directed DNA polymerase family B mitochondria/virus" evidence="10">
    <location>
        <begin position="1032"/>
        <end position="1204"/>
    </location>
</feature>
<protein>
    <recommendedName>
        <fullName evidence="2">DNA-directed DNA polymerase</fullName>
        <ecNumber evidence="2">2.7.7.7</ecNumber>
    </recommendedName>
</protein>
<comment type="caution">
    <text evidence="11">The sequence shown here is derived from an EMBL/GenBank/DDBJ whole genome shotgun (WGS) entry which is preliminary data.</text>
</comment>
<feature type="compositionally biased region" description="Acidic residues" evidence="9">
    <location>
        <begin position="170"/>
        <end position="181"/>
    </location>
</feature>
<dbReference type="PANTHER" id="PTHR33568">
    <property type="entry name" value="DNA POLYMERASE"/>
    <property type="match status" value="1"/>
</dbReference>
<feature type="region of interest" description="Disordered" evidence="9">
    <location>
        <begin position="107"/>
        <end position="181"/>
    </location>
</feature>
<dbReference type="InterPro" id="IPR036397">
    <property type="entry name" value="RNaseH_sf"/>
</dbReference>
<evidence type="ECO:0000256" key="7">
    <source>
        <dbReference type="ARBA" id="ARBA00023125"/>
    </source>
</evidence>
<keyword evidence="12" id="KW-1185">Reference proteome</keyword>
<evidence type="ECO:0000256" key="5">
    <source>
        <dbReference type="ARBA" id="ARBA00022705"/>
    </source>
</evidence>
<dbReference type="EMBL" id="JAIZAY010000111">
    <property type="protein sequence ID" value="KAJ8019010.1"/>
    <property type="molecule type" value="Genomic_DNA"/>
</dbReference>
<evidence type="ECO:0000256" key="1">
    <source>
        <dbReference type="ARBA" id="ARBA00005755"/>
    </source>
</evidence>
<evidence type="ECO:0000256" key="4">
    <source>
        <dbReference type="ARBA" id="ARBA00022695"/>
    </source>
</evidence>
<keyword evidence="7" id="KW-0238">DNA-binding</keyword>
<dbReference type="GO" id="GO:0003887">
    <property type="term" value="F:DNA-directed DNA polymerase activity"/>
    <property type="evidence" value="ECO:0007669"/>
    <property type="project" value="UniProtKB-KW"/>
</dbReference>
<keyword evidence="3" id="KW-0808">Transferase</keyword>
<gene>
    <name evidence="11" type="ORF">HOLleu_42671</name>
</gene>
<dbReference type="Gene3D" id="3.40.960.10">
    <property type="entry name" value="VSR Endonuclease"/>
    <property type="match status" value="1"/>
</dbReference>
<evidence type="ECO:0000256" key="9">
    <source>
        <dbReference type="SAM" id="MobiDB-lite"/>
    </source>
</evidence>
<sequence>MDSVAKTIQAASSFEELDEIIRCHQNLNENHREMLFQRMCWLATDGSPVTLSGAGSNNDDWVEQMFQESDLPTDMDENDEMLLEWLVTGGESEGLTDDEMLSAIPTLASPLPQLPQNTNEVPSDPPRREYVGRINEGASTSGLRRINEGASTSGLGKGQKRTYDSTNFQNDDDDSDDDEHDVDLDNVSNFYKIEKVSEKFVKKYNATSSDHFVKFNNLDKLNANTFPIILGKIIEQLIANLTDGMSGHDMVRIVISSEFLDTPIALPFVRKRDLSVERIMSHIEKILQSHEEIILDEGLQLNFIHLKMPCGGGKAGTRGGKGIRNPGIDVIKFLKQKRSIITIPKTEDQLCCARAIVTAIARKESHPKWEAIRKGCKIQLSLAKKLHKDAGIPEGPCGIDELKAFQKFLGKKYQIVVFSLDQLNEIIFKGEYQSHQIYLYYHHNHYDLMTSPSGFFSRSYYCPLHNVFYENRFDHKCENTCSVCYSGNCKSEKGNEWIHCERCNRNFKNDQCFKNHQLNSKGGDSMKVCDRMKICPVCEKFYRVRKNKNGTIRPHNCNEYYCRVCRALVKDGHQCYIQVYVDKKKREKGGKGEEGGEGRIRPNEVPHKYIFFDFETIQESGVHVPNLCVVQMVCDTCILDPFESECLVCKEKQVIFRGPNTKRDFCEWLLAPDRHNATCVAHNLKGFDGYFILQHLYDNGVVPKIITNGAKVMTIELLRNRMRFIDSVNFLPMPLANMPKTFGIHELKKGFFPHLFNTTENQSYVGLLPDASFFAPNYMREEKRKEFFDWYESEKEKGFLFDFQKELVAYCISDVDILRRCCLMFRSLFLEITAKNIDNAVEDHWSEGDEGDEVGIVTKKVGVDPFKNCITIASACNLVFRRNFLKPNTIAVFTNKKSHNYSAAALEWLYYESKQRGVYIKHAQNEGEEKIGQYFVDGFDPEGKIIFAFQGCFWHGCPKCFNEDSIHPFKNESMGEVFKRSEKVKKFFLSCEGYQYVEMWEHDWKELKKTLSQEMLNEIGEIPRNLQPLVPREAFFGGRTNGIKLYHEVNENEQIKYVDFCSLYPYTNKYCSYPLGHPKILTSNLSHDMTKYYGLVRCTILPPRRLFHPVLPVKIHDKLIFPLCRTCVEEKSTDKCNHSESQRALTGTWVTLEVQKAIEKGYEIKRVEVVWHFTKSAKYDRETKEGGLFTDYVNTFLKVKQEASGWPDWCVTEVDRQRYLKEYARNEGITLEPSKIEKNPGLRALAKLMLNSFWGKFGQREDLVKTEIVDEPSRLYDLMKAYDETEVKDVRFINDEVLEVHYKDKENFNITNSRVNVVIAAFTTCHARLRLYDLIDQLNDRVLYFDTDSVIYIARPGEWDPPTGDYLGDLTNEISPKDGSFIRSFVTGGGGKKLCLYTRYRQDCLQSAWHNVKLQECPKGKL</sequence>
<dbReference type="PANTHER" id="PTHR33568:SF3">
    <property type="entry name" value="DNA-DIRECTED DNA POLYMERASE"/>
    <property type="match status" value="1"/>
</dbReference>
<reference evidence="11" key="1">
    <citation type="submission" date="2021-10" db="EMBL/GenBank/DDBJ databases">
        <title>Tropical sea cucumber genome reveals ecological adaptation and Cuvierian tubules defense mechanism.</title>
        <authorList>
            <person name="Chen T."/>
        </authorList>
    </citation>
    <scope>NUCLEOTIDE SEQUENCE</scope>
    <source>
        <strain evidence="11">Nanhai2018</strain>
        <tissue evidence="11">Muscle</tissue>
    </source>
</reference>
<dbReference type="GO" id="GO:0003677">
    <property type="term" value="F:DNA binding"/>
    <property type="evidence" value="ECO:0007669"/>
    <property type="project" value="UniProtKB-KW"/>
</dbReference>
<evidence type="ECO:0000256" key="2">
    <source>
        <dbReference type="ARBA" id="ARBA00012417"/>
    </source>
</evidence>
<evidence type="ECO:0000313" key="12">
    <source>
        <dbReference type="Proteomes" id="UP001152320"/>
    </source>
</evidence>
<proteinExistence type="inferred from homology"/>